<evidence type="ECO:0000256" key="9">
    <source>
        <dbReference type="ARBA" id="ARBA00023136"/>
    </source>
</evidence>
<comment type="similarity">
    <text evidence="3 11">Belongs to the glycosyltransferase 7 family.</text>
</comment>
<dbReference type="SUPFAM" id="SSF53448">
    <property type="entry name" value="Nucleotide-diphospho-sugar transferases"/>
    <property type="match status" value="1"/>
</dbReference>
<comment type="cofactor">
    <cofactor evidence="11">
        <name>Mn(2+)</name>
        <dbReference type="ChEBI" id="CHEBI:29035"/>
    </cofactor>
</comment>
<evidence type="ECO:0000259" key="13">
    <source>
        <dbReference type="Pfam" id="PF13733"/>
    </source>
</evidence>
<dbReference type="GO" id="GO:0005975">
    <property type="term" value="P:carbohydrate metabolic process"/>
    <property type="evidence" value="ECO:0007669"/>
    <property type="project" value="InterPro"/>
</dbReference>
<keyword evidence="11" id="KW-0464">Manganese</keyword>
<dbReference type="GO" id="GO:0008378">
    <property type="term" value="F:galactosyltransferase activity"/>
    <property type="evidence" value="ECO:0007669"/>
    <property type="project" value="TreeGrafter"/>
</dbReference>
<dbReference type="InterPro" id="IPR029044">
    <property type="entry name" value="Nucleotide-diphossugar_trans"/>
</dbReference>
<gene>
    <name evidence="14" type="ORF">QR680_013991</name>
</gene>
<dbReference type="Pfam" id="PF02709">
    <property type="entry name" value="Glyco_transf_7C"/>
    <property type="match status" value="1"/>
</dbReference>
<evidence type="ECO:0000256" key="1">
    <source>
        <dbReference type="ARBA" id="ARBA00004606"/>
    </source>
</evidence>
<keyword evidence="11" id="KW-0479">Metal-binding</keyword>
<evidence type="ECO:0000256" key="2">
    <source>
        <dbReference type="ARBA" id="ARBA00004922"/>
    </source>
</evidence>
<sequence length="357" mass="40749">MGFALYRKRKTLAVYGVFCVLLIISVGFFQCFRRLGALDEMTFDEIEDFQALGDGSSRTSAASTTVKPNLPECANISSDEVDAVQRLSNETEENILANFPSIGPGGSWKPTDCVPRNKIAIVIPFRDRHENLMTFLPVLISVLQRQNLDFRFVLAEQLGTEVFNKGRVMNAGFIAAEKLGVDCVFFHDVDMLPQRTDVPYSCPKPGNALHLGAYVNSLDYAEPYNILAGGVLSLTIKDYKSLNGYSNSYWGWGGEDDDMGKRILTKGMKLIRPEKRHRFVMLNHTRRRPNEYNPTMIFKHLDKTPTEMLKDGLNQPMWRLVNVMDKQLYHHVLVDVGEVPFEWTQRLNQYKRKKRRG</sequence>
<feature type="domain" description="Galactosyltransferase N-terminal" evidence="13">
    <location>
        <begin position="85"/>
        <end position="203"/>
    </location>
</feature>
<reference evidence="14" key="1">
    <citation type="submission" date="2023-06" db="EMBL/GenBank/DDBJ databases">
        <title>Genomic analysis of the entomopathogenic nematode Steinernema hermaphroditum.</title>
        <authorList>
            <person name="Schwarz E.M."/>
            <person name="Heppert J.K."/>
            <person name="Baniya A."/>
            <person name="Schwartz H.T."/>
            <person name="Tan C.-H."/>
            <person name="Antoshechkin I."/>
            <person name="Sternberg P.W."/>
            <person name="Goodrich-Blair H."/>
            <person name="Dillman A.R."/>
        </authorList>
    </citation>
    <scope>NUCLEOTIDE SEQUENCE</scope>
    <source>
        <strain evidence="14">PS9179</strain>
        <tissue evidence="14">Whole animal</tissue>
    </source>
</reference>
<dbReference type="PANTHER" id="PTHR19300:SF46">
    <property type="entry name" value="BETA-1,4-N-ACETYLGALACTOSAMINYLTRANSFERASE"/>
    <property type="match status" value="1"/>
</dbReference>
<organism evidence="14 15">
    <name type="scientific">Steinernema hermaphroditum</name>
    <dbReference type="NCBI Taxonomy" id="289476"/>
    <lineage>
        <taxon>Eukaryota</taxon>
        <taxon>Metazoa</taxon>
        <taxon>Ecdysozoa</taxon>
        <taxon>Nematoda</taxon>
        <taxon>Chromadorea</taxon>
        <taxon>Rhabditida</taxon>
        <taxon>Tylenchina</taxon>
        <taxon>Panagrolaimomorpha</taxon>
        <taxon>Strongyloidoidea</taxon>
        <taxon>Steinernematidae</taxon>
        <taxon>Steinernema</taxon>
    </lineage>
</organism>
<dbReference type="GO" id="GO:0016020">
    <property type="term" value="C:membrane"/>
    <property type="evidence" value="ECO:0007669"/>
    <property type="project" value="UniProtKB-SubCell"/>
</dbReference>
<keyword evidence="7 11" id="KW-0735">Signal-anchor</keyword>
<evidence type="ECO:0000256" key="5">
    <source>
        <dbReference type="ARBA" id="ARBA00022679"/>
    </source>
</evidence>
<dbReference type="InterPro" id="IPR027995">
    <property type="entry name" value="Galactosyl_T_N"/>
</dbReference>
<feature type="domain" description="Galactosyltransferase C-terminal" evidence="12">
    <location>
        <begin position="210"/>
        <end position="284"/>
    </location>
</feature>
<evidence type="ECO:0000259" key="12">
    <source>
        <dbReference type="Pfam" id="PF02709"/>
    </source>
</evidence>
<evidence type="ECO:0000256" key="4">
    <source>
        <dbReference type="ARBA" id="ARBA00022676"/>
    </source>
</evidence>
<dbReference type="InterPro" id="IPR003859">
    <property type="entry name" value="Galactosyl_T"/>
</dbReference>
<keyword evidence="6 11" id="KW-0812">Transmembrane</keyword>
<dbReference type="Proteomes" id="UP001175271">
    <property type="component" value="Unassembled WGS sequence"/>
</dbReference>
<dbReference type="PRINTS" id="PR02050">
    <property type="entry name" value="B14GALTRFASE"/>
</dbReference>
<evidence type="ECO:0000313" key="14">
    <source>
        <dbReference type="EMBL" id="KAK0419170.1"/>
    </source>
</evidence>
<proteinExistence type="inferred from homology"/>
<evidence type="ECO:0000256" key="3">
    <source>
        <dbReference type="ARBA" id="ARBA00005735"/>
    </source>
</evidence>
<evidence type="ECO:0000256" key="10">
    <source>
        <dbReference type="ARBA" id="ARBA00023180"/>
    </source>
</evidence>
<dbReference type="EC" id="2.4.1.-" evidence="11"/>
<dbReference type="GO" id="GO:0006688">
    <property type="term" value="P:glycosphingolipid biosynthetic process"/>
    <property type="evidence" value="ECO:0007669"/>
    <property type="project" value="TreeGrafter"/>
</dbReference>
<dbReference type="GO" id="GO:0033842">
    <property type="term" value="F:N-acetyl-beta-glucosaminyl-derivative 4-beta-N-acetylgalactosaminyltransferase activity"/>
    <property type="evidence" value="ECO:0007669"/>
    <property type="project" value="TreeGrafter"/>
</dbReference>
<keyword evidence="4 11" id="KW-0328">Glycosyltransferase</keyword>
<keyword evidence="15" id="KW-1185">Reference proteome</keyword>
<keyword evidence="8 11" id="KW-1133">Transmembrane helix</keyword>
<name>A0AA39I7C8_9BILA</name>
<evidence type="ECO:0000256" key="11">
    <source>
        <dbReference type="RuleBase" id="RU368121"/>
    </source>
</evidence>
<dbReference type="Pfam" id="PF13733">
    <property type="entry name" value="Glyco_transf_7N"/>
    <property type="match status" value="1"/>
</dbReference>
<protein>
    <recommendedName>
        <fullName evidence="11">Beta-1,4-N-acetylgalactosaminyltransferase</fullName>
        <ecNumber evidence="11">2.4.1.-</ecNumber>
    </recommendedName>
    <alternativeName>
        <fullName evidence="11">Beta-4-GalNAcT</fullName>
    </alternativeName>
</protein>
<dbReference type="Gene3D" id="3.90.550.10">
    <property type="entry name" value="Spore Coat Polysaccharide Biosynthesis Protein SpsA, Chain A"/>
    <property type="match status" value="1"/>
</dbReference>
<evidence type="ECO:0000256" key="8">
    <source>
        <dbReference type="ARBA" id="ARBA00022989"/>
    </source>
</evidence>
<dbReference type="GO" id="GO:0046872">
    <property type="term" value="F:metal ion binding"/>
    <property type="evidence" value="ECO:0007669"/>
    <property type="project" value="UniProtKB-UniRule"/>
</dbReference>
<comment type="function">
    <text evidence="11">Catalyzes the transfer of galactose onto proteins or lipids.</text>
</comment>
<feature type="transmembrane region" description="Helical" evidence="11">
    <location>
        <begin position="12"/>
        <end position="29"/>
    </location>
</feature>
<evidence type="ECO:0000256" key="7">
    <source>
        <dbReference type="ARBA" id="ARBA00022968"/>
    </source>
</evidence>
<comment type="caution">
    <text evidence="14">The sequence shown here is derived from an EMBL/GenBank/DDBJ whole genome shotgun (WGS) entry which is preliminary data.</text>
</comment>
<evidence type="ECO:0000256" key="6">
    <source>
        <dbReference type="ARBA" id="ARBA00022692"/>
    </source>
</evidence>
<comment type="subcellular location">
    <subcellularLocation>
        <location evidence="1 11">Membrane</location>
        <topology evidence="1 11">Single-pass type II membrane protein</topology>
    </subcellularLocation>
</comment>
<dbReference type="InterPro" id="IPR027791">
    <property type="entry name" value="Galactosyl_T_C"/>
</dbReference>
<evidence type="ECO:0000313" key="15">
    <source>
        <dbReference type="Proteomes" id="UP001175271"/>
    </source>
</evidence>
<keyword evidence="10 11" id="KW-0325">Glycoprotein</keyword>
<dbReference type="AlphaFoldDB" id="A0AA39I7C8"/>
<dbReference type="EMBL" id="JAUCMV010000002">
    <property type="protein sequence ID" value="KAK0419170.1"/>
    <property type="molecule type" value="Genomic_DNA"/>
</dbReference>
<keyword evidence="9 11" id="KW-0472">Membrane</keyword>
<accession>A0AA39I7C8</accession>
<keyword evidence="5 11" id="KW-0808">Transferase</keyword>
<comment type="pathway">
    <text evidence="2 11">Protein modification; protein glycosylation.</text>
</comment>
<dbReference type="PANTHER" id="PTHR19300">
    <property type="entry name" value="BETA-1,4-GALACTOSYLTRANSFERASE"/>
    <property type="match status" value="1"/>
</dbReference>
<dbReference type="GO" id="GO:0005794">
    <property type="term" value="C:Golgi apparatus"/>
    <property type="evidence" value="ECO:0007669"/>
    <property type="project" value="TreeGrafter"/>
</dbReference>